<dbReference type="PROSITE" id="PS50294">
    <property type="entry name" value="WD_REPEATS_REGION"/>
    <property type="match status" value="5"/>
</dbReference>
<keyword evidence="8" id="KW-0653">Protein transport</keyword>
<evidence type="ECO:0008006" key="18">
    <source>
        <dbReference type="Google" id="ProtNLM"/>
    </source>
</evidence>
<reference evidence="16 17" key="1">
    <citation type="submission" date="2024-04" db="EMBL/GenBank/DDBJ databases">
        <title>Tritrichomonas musculus Genome.</title>
        <authorList>
            <person name="Alves-Ferreira E."/>
            <person name="Grigg M."/>
            <person name="Lorenzi H."/>
            <person name="Galac M."/>
        </authorList>
    </citation>
    <scope>NUCLEOTIDE SEQUENCE [LARGE SCALE GENOMIC DNA]</scope>
    <source>
        <strain evidence="16 17">EAF2021</strain>
    </source>
</reference>
<evidence type="ECO:0000256" key="10">
    <source>
        <dbReference type="ARBA" id="ARBA00023136"/>
    </source>
</evidence>
<feature type="repeat" description="WD" evidence="11">
    <location>
        <begin position="89"/>
        <end position="130"/>
    </location>
</feature>
<keyword evidence="7" id="KW-0931">ER-Golgi transport</keyword>
<dbReference type="PRINTS" id="PR00320">
    <property type="entry name" value="GPROTEINBRPT"/>
</dbReference>
<keyword evidence="9" id="KW-0333">Golgi apparatus</keyword>
<feature type="repeat" description="WD" evidence="11">
    <location>
        <begin position="188"/>
        <end position="229"/>
    </location>
</feature>
<keyword evidence="3" id="KW-0813">Transport</keyword>
<evidence type="ECO:0000256" key="4">
    <source>
        <dbReference type="ARBA" id="ARBA00022490"/>
    </source>
</evidence>
<proteinExistence type="predicted"/>
<dbReference type="PROSITE" id="PS00678">
    <property type="entry name" value="WD_REPEATS_1"/>
    <property type="match status" value="1"/>
</dbReference>
<keyword evidence="4" id="KW-0963">Cytoplasm</keyword>
<dbReference type="Gene3D" id="1.25.40.470">
    <property type="match status" value="1"/>
</dbReference>
<evidence type="ECO:0000259" key="15">
    <source>
        <dbReference type="Pfam" id="PF23953"/>
    </source>
</evidence>
<feature type="repeat" description="WD" evidence="11">
    <location>
        <begin position="131"/>
        <end position="165"/>
    </location>
</feature>
<dbReference type="Pfam" id="PF04053">
    <property type="entry name" value="B-prop_COPA_B_2nd"/>
    <property type="match status" value="1"/>
</dbReference>
<dbReference type="InterPro" id="IPR010714">
    <property type="entry name" value="Coatomer_asu_C"/>
</dbReference>
<dbReference type="InterPro" id="IPR056176">
    <property type="entry name" value="TPR_COPA_B"/>
</dbReference>
<sequence>MFVKLDVETNRIKGLCFHPQRSWLLASFFAGEIVIYDYEAGVTLQRYTDHTQPVRSVDFHPTQPLFCSGSDDCTVRVFNYEKQRCLVIFKDHIDFVRTVQFHPVHPFIVSSSDDMTIRIWNWETRAPVTTIPGHNHYVMSAFFHPTMPWIISASLDDSVRVWDVSALFNDSQPSGIFSLTDVVIKFQQEEHAAGVNWASWHPTRQLAVSCSDDQTVKIWKITETDMSVIATLRSHTGNVSSAIYHPNLDVIISASEDHSVRIWDSKRFVHLAKYKRSEDRFWALAAHPSLPLFAAGHDSGFIVFRLMRQRPTFTVNGSDIFYYKENAIHKYNVDSQSDCTVGTTKPRSTGNRSSPLDPPPSTFSYNSSQNKLLVGFQDKFELHQLGGVGTSEIRVETGTNPIWISRNQYAFLNPDNRSQLNVREANGSTVIYINIPETKRIFPASPSNIYLATDDSIVLFDVIRRKEVSKRSIGNVKMALISPDRRRVAFISNNSVTISTIDLSKASTFHDGSKIKSGIWKETFLIYTTKTHIKYFLPNGDNGIIRSISFRGYIACALDKFLICMTTENEIRKLDVDLTECRFKTALEEGNMPKVTSILKTAKLCSESIIDYLVSKGHPEVAIVFVQDPLSRFRLGLASGDLKVAVEAAAQLNDPAIWESLADEAMLHGRFSVAEIALQRSGNTERLAFFYLISGQNEKMKNIKCDDFPALNLQRAIWINDRETIGGLLKETASPLSAIALRDKPKDEDEIIPENIASVCNSLGNPDLTDFSVSIGSSEDWPLLFVSQPHIDISNAPGENEDEDIGAGWDDDEDLDLGPSNATSQIEAENEGEIDEKNEGDGWGLDDEDLGDIDDQLADAAAGRVYIPPTNGISPHSIWTESTNVAGEIAAAGLFGQALDVLRDQIALIDAEPLRNAFLLCYVASHASIPSYANCPELNVPLGMKFADRLSVPMTPNFIEVLRAKINVGYVEFTKANFNASMNNFLSALQLIPLVVCNTIEEQNEVNNHILTCRQYITGLILESAISSNSSDKQKQLELAAYFTHCQLQQKHVSLTLKKAMTIAFKEKNYALVLEFGTRLSKIVNLPDKIQKMMALAQAQVSKQPSPKINYDPKNPFDVCCGSLTPIYRGSQKIICPFCGACYLPKFNDTKCAICQLSRVGANEASGLVLVRPKHK</sequence>
<dbReference type="CDD" id="cd22948">
    <property type="entry name" value="Coatomer_WDAD_alpha"/>
    <property type="match status" value="1"/>
</dbReference>
<evidence type="ECO:0000256" key="8">
    <source>
        <dbReference type="ARBA" id="ARBA00022927"/>
    </source>
</evidence>
<evidence type="ECO:0000256" key="9">
    <source>
        <dbReference type="ARBA" id="ARBA00023034"/>
    </source>
</evidence>
<dbReference type="InterPro" id="IPR015943">
    <property type="entry name" value="WD40/YVTN_repeat-like_dom_sf"/>
</dbReference>
<dbReference type="SUPFAM" id="SSF50978">
    <property type="entry name" value="WD40 repeat-like"/>
    <property type="match status" value="1"/>
</dbReference>
<name>A0ABR2L3A2_9EUKA</name>
<keyword evidence="5 11" id="KW-0853">WD repeat</keyword>
<keyword evidence="10" id="KW-0472">Membrane</keyword>
<evidence type="ECO:0000256" key="5">
    <source>
        <dbReference type="ARBA" id="ARBA00022574"/>
    </source>
</evidence>
<evidence type="ECO:0000256" key="7">
    <source>
        <dbReference type="ARBA" id="ARBA00022892"/>
    </source>
</evidence>
<dbReference type="InterPro" id="IPR047312">
    <property type="entry name" value="Coatomer_alpha_WD-assoc_reg"/>
</dbReference>
<protein>
    <recommendedName>
        <fullName evidence="18">Coatomer subunit alpha</fullName>
    </recommendedName>
</protein>
<evidence type="ECO:0000256" key="3">
    <source>
        <dbReference type="ARBA" id="ARBA00022448"/>
    </source>
</evidence>
<comment type="subcellular location">
    <subcellularLocation>
        <location evidence="2">Cytoplasm</location>
    </subcellularLocation>
    <subcellularLocation>
        <location evidence="1">Golgi apparatus membrane</location>
        <topology evidence="1">Peripheral membrane protein</topology>
        <orientation evidence="1">Cytoplasmic side</orientation>
    </subcellularLocation>
</comment>
<comment type="caution">
    <text evidence="16">The sequence shown here is derived from an EMBL/GenBank/DDBJ whole genome shotgun (WGS) entry which is preliminary data.</text>
</comment>
<feature type="domain" description="COPA/B second beta-propeller" evidence="13">
    <location>
        <begin position="326"/>
        <end position="560"/>
    </location>
</feature>
<dbReference type="Pfam" id="PF06957">
    <property type="entry name" value="COPI_C"/>
    <property type="match status" value="1"/>
</dbReference>
<evidence type="ECO:0000256" key="2">
    <source>
        <dbReference type="ARBA" id="ARBA00004496"/>
    </source>
</evidence>
<dbReference type="PANTHER" id="PTHR19876:SF1">
    <property type="entry name" value="COATOMER SUBUNIT ALPHA"/>
    <property type="match status" value="1"/>
</dbReference>
<dbReference type="Proteomes" id="UP001470230">
    <property type="component" value="Unassembled WGS sequence"/>
</dbReference>
<dbReference type="PANTHER" id="PTHR19876">
    <property type="entry name" value="COATOMER"/>
    <property type="match status" value="1"/>
</dbReference>
<dbReference type="InterPro" id="IPR006692">
    <property type="entry name" value="Beta-prop_COPA/B_2nd"/>
</dbReference>
<feature type="domain" description="Coatomer alpha subunit C-terminal" evidence="14">
    <location>
        <begin position="798"/>
        <end position="1171"/>
    </location>
</feature>
<dbReference type="SMART" id="SM00320">
    <property type="entry name" value="WD40"/>
    <property type="match status" value="7"/>
</dbReference>
<dbReference type="Gene3D" id="2.130.10.10">
    <property type="entry name" value="YVTN repeat-like/Quinoprotein amine dehydrogenase"/>
    <property type="match status" value="1"/>
</dbReference>
<gene>
    <name evidence="16" type="ORF">M9Y10_000083</name>
</gene>
<evidence type="ECO:0000256" key="6">
    <source>
        <dbReference type="ARBA" id="ARBA00022737"/>
    </source>
</evidence>
<evidence type="ECO:0000313" key="17">
    <source>
        <dbReference type="Proteomes" id="UP001470230"/>
    </source>
</evidence>
<feature type="repeat" description="WD" evidence="11">
    <location>
        <begin position="47"/>
        <end position="88"/>
    </location>
</feature>
<feature type="compositionally biased region" description="Polar residues" evidence="12">
    <location>
        <begin position="336"/>
        <end position="354"/>
    </location>
</feature>
<dbReference type="EMBL" id="JAPFFF010000001">
    <property type="protein sequence ID" value="KAK8897855.1"/>
    <property type="molecule type" value="Genomic_DNA"/>
</dbReference>
<feature type="compositionally biased region" description="Acidic residues" evidence="12">
    <location>
        <begin position="799"/>
        <end position="816"/>
    </location>
</feature>
<evidence type="ECO:0000256" key="1">
    <source>
        <dbReference type="ARBA" id="ARBA00004255"/>
    </source>
</evidence>
<dbReference type="InterPro" id="IPR001680">
    <property type="entry name" value="WD40_rpt"/>
</dbReference>
<feature type="region of interest" description="Disordered" evidence="12">
    <location>
        <begin position="336"/>
        <end position="361"/>
    </location>
</feature>
<keyword evidence="17" id="KW-1185">Reference proteome</keyword>
<evidence type="ECO:0000256" key="11">
    <source>
        <dbReference type="PROSITE-ProRule" id="PRU00221"/>
    </source>
</evidence>
<feature type="domain" description="COPA/B TPR" evidence="15">
    <location>
        <begin position="583"/>
        <end position="704"/>
    </location>
</feature>
<dbReference type="InterPro" id="IPR050844">
    <property type="entry name" value="Coatomer_complex_subunit"/>
</dbReference>
<dbReference type="InterPro" id="IPR019775">
    <property type="entry name" value="WD40_repeat_CS"/>
</dbReference>
<feature type="region of interest" description="Disordered" evidence="12">
    <location>
        <begin position="792"/>
        <end position="840"/>
    </location>
</feature>
<evidence type="ECO:0000256" key="12">
    <source>
        <dbReference type="SAM" id="MobiDB-lite"/>
    </source>
</evidence>
<evidence type="ECO:0000259" key="13">
    <source>
        <dbReference type="Pfam" id="PF04053"/>
    </source>
</evidence>
<feature type="repeat" description="WD" evidence="11">
    <location>
        <begin position="232"/>
        <end position="264"/>
    </location>
</feature>
<evidence type="ECO:0000313" key="16">
    <source>
        <dbReference type="EMBL" id="KAK8897855.1"/>
    </source>
</evidence>
<evidence type="ECO:0000259" key="14">
    <source>
        <dbReference type="Pfam" id="PF06957"/>
    </source>
</evidence>
<dbReference type="PROSITE" id="PS50082">
    <property type="entry name" value="WD_REPEATS_2"/>
    <property type="match status" value="5"/>
</dbReference>
<dbReference type="Pfam" id="PF00400">
    <property type="entry name" value="WD40"/>
    <property type="match status" value="5"/>
</dbReference>
<accession>A0ABR2L3A2</accession>
<dbReference type="CDD" id="cd00200">
    <property type="entry name" value="WD40"/>
    <property type="match status" value="1"/>
</dbReference>
<organism evidence="16 17">
    <name type="scientific">Tritrichomonas musculus</name>
    <dbReference type="NCBI Taxonomy" id="1915356"/>
    <lineage>
        <taxon>Eukaryota</taxon>
        <taxon>Metamonada</taxon>
        <taxon>Parabasalia</taxon>
        <taxon>Tritrichomonadida</taxon>
        <taxon>Tritrichomonadidae</taxon>
        <taxon>Tritrichomonas</taxon>
    </lineage>
</organism>
<dbReference type="Pfam" id="PF23953">
    <property type="entry name" value="TPR_COPA_B"/>
    <property type="match status" value="1"/>
</dbReference>
<keyword evidence="6" id="KW-0677">Repeat</keyword>
<dbReference type="InterPro" id="IPR020472">
    <property type="entry name" value="WD40_PAC1"/>
</dbReference>
<dbReference type="InterPro" id="IPR036322">
    <property type="entry name" value="WD40_repeat_dom_sf"/>
</dbReference>